<feature type="compositionally biased region" description="Basic and acidic residues" evidence="1">
    <location>
        <begin position="176"/>
        <end position="201"/>
    </location>
</feature>
<evidence type="ECO:0000313" key="2">
    <source>
        <dbReference type="EMBL" id="EAA27333.1"/>
    </source>
</evidence>
<dbReference type="SMR" id="Q7RXJ8"/>
<feature type="compositionally biased region" description="Low complexity" evidence="1">
    <location>
        <begin position="25"/>
        <end position="58"/>
    </location>
</feature>
<organism evidence="2 3">
    <name type="scientific">Neurospora crassa (strain ATCC 24698 / 74-OR23-1A / CBS 708.71 / DSM 1257 / FGSC 987)</name>
    <dbReference type="NCBI Taxonomy" id="367110"/>
    <lineage>
        <taxon>Eukaryota</taxon>
        <taxon>Fungi</taxon>
        <taxon>Dikarya</taxon>
        <taxon>Ascomycota</taxon>
        <taxon>Pezizomycotina</taxon>
        <taxon>Sordariomycetes</taxon>
        <taxon>Sordariomycetidae</taxon>
        <taxon>Sordariales</taxon>
        <taxon>Sordariaceae</taxon>
        <taxon>Neurospora</taxon>
    </lineage>
</organism>
<sequence>MADEKNNPNNNNYSHDKLNFDESQSAMTTTSTTNGTTANETATNTTNGSNTSSNPASTLHAAARKIPATEIPSSIFQSLINPTPTTTHQQPILPCTLSATSSNIRRRISQFGNNLRVLGRVFGEDVNRDGSLQTAERFRQVYAMFVEVSQGVLSELDEFDRLNGIVESEEVGEIGNGRERGNQNGDEVEKNNGMGEREPNGETRNGS</sequence>
<dbReference type="Proteomes" id="UP000001805">
    <property type="component" value="Chromosome 5, Linkage Group VI"/>
</dbReference>
<feature type="region of interest" description="Disordered" evidence="1">
    <location>
        <begin position="169"/>
        <end position="207"/>
    </location>
</feature>
<proteinExistence type="predicted"/>
<reference evidence="2 3" key="1">
    <citation type="journal article" date="2003" name="Nature">
        <title>The genome sequence of the filamentous fungus Neurospora crassa.</title>
        <authorList>
            <person name="Galagan J.E."/>
            <person name="Calvo S.E."/>
            <person name="Borkovich K.A."/>
            <person name="Selker E.U."/>
            <person name="Read N.D."/>
            <person name="Jaffe D."/>
            <person name="FitzHugh W."/>
            <person name="Ma L.J."/>
            <person name="Smirnov S."/>
            <person name="Purcell S."/>
            <person name="Rehman B."/>
            <person name="Elkins T."/>
            <person name="Engels R."/>
            <person name="Wang S."/>
            <person name="Nielsen C.B."/>
            <person name="Butler J."/>
            <person name="Endrizzi M."/>
            <person name="Qui D."/>
            <person name="Ianakiev P."/>
            <person name="Bell-Pedersen D."/>
            <person name="Nelson M.A."/>
            <person name="Werner-Washburne M."/>
            <person name="Selitrennikoff C.P."/>
            <person name="Kinsey J.A."/>
            <person name="Braun E.L."/>
            <person name="Zelter A."/>
            <person name="Schulte U."/>
            <person name="Kothe G.O."/>
            <person name="Jedd G."/>
            <person name="Mewes W."/>
            <person name="Staben C."/>
            <person name="Marcotte E."/>
            <person name="Greenberg D."/>
            <person name="Roy A."/>
            <person name="Foley K."/>
            <person name="Naylor J."/>
            <person name="Stange-Thomann N."/>
            <person name="Barrett R."/>
            <person name="Gnerre S."/>
            <person name="Kamal M."/>
            <person name="Kamvysselis M."/>
            <person name="Mauceli E."/>
            <person name="Bielke C."/>
            <person name="Rudd S."/>
            <person name="Frishman D."/>
            <person name="Krystofova S."/>
            <person name="Rasmussen C."/>
            <person name="Metzenberg R.L."/>
            <person name="Perkins D.D."/>
            <person name="Kroken S."/>
            <person name="Cogoni C."/>
            <person name="Macino G."/>
            <person name="Catcheside D."/>
            <person name="Li W."/>
            <person name="Pratt R.J."/>
            <person name="Osmani S.A."/>
            <person name="DeSouza C.P."/>
            <person name="Glass L."/>
            <person name="Orbach M.J."/>
            <person name="Berglund J.A."/>
            <person name="Voelker R."/>
            <person name="Yarden O."/>
            <person name="Plamann M."/>
            <person name="Seiler S."/>
            <person name="Dunlap J."/>
            <person name="Radford A."/>
            <person name="Aramayo R."/>
            <person name="Natvig D.O."/>
            <person name="Alex L.A."/>
            <person name="Mannhaupt G."/>
            <person name="Ebbole D.J."/>
            <person name="Freitag M."/>
            <person name="Paulsen I."/>
            <person name="Sachs M.S."/>
            <person name="Lander E.S."/>
            <person name="Nusbaum C."/>
            <person name="Birren B."/>
        </authorList>
    </citation>
    <scope>NUCLEOTIDE SEQUENCE [LARGE SCALE GENOMIC DNA]</scope>
    <source>
        <strain evidence="3">ATCC 24698 / 74-OR23-1A / CBS 708.71 / DSM 1257 / FGSC 987</strain>
    </source>
</reference>
<accession>Q7RXJ8</accession>
<dbReference type="KEGG" id="ncr:NCU03984"/>
<dbReference type="GeneID" id="3872716"/>
<protein>
    <submittedName>
        <fullName evidence="2">Uncharacterized protein</fullName>
    </submittedName>
</protein>
<dbReference type="EMBL" id="CM002241">
    <property type="protein sequence ID" value="EAA27333.1"/>
    <property type="molecule type" value="Genomic_DNA"/>
</dbReference>
<dbReference type="OMA" id="NGMGERE"/>
<dbReference type="InParanoid" id="Q7RXJ8"/>
<dbReference type="AlphaFoldDB" id="Q7RXJ8"/>
<dbReference type="HOGENOM" id="CLU_1225074_0_0_1"/>
<name>Q7RXJ8_NEUCR</name>
<gene>
    <name evidence="2" type="ORF">NCU03984</name>
</gene>
<feature type="region of interest" description="Disordered" evidence="1">
    <location>
        <begin position="25"/>
        <end position="60"/>
    </location>
</feature>
<keyword evidence="3" id="KW-1185">Reference proteome</keyword>
<dbReference type="VEuPathDB" id="FungiDB:NCU03984"/>
<dbReference type="RefSeq" id="XP_956569.1">
    <property type="nucleotide sequence ID" value="XM_951476.2"/>
</dbReference>
<dbReference type="OrthoDB" id="10442813at2759"/>
<evidence type="ECO:0000313" key="3">
    <source>
        <dbReference type="Proteomes" id="UP000001805"/>
    </source>
</evidence>
<evidence type="ECO:0000256" key="1">
    <source>
        <dbReference type="SAM" id="MobiDB-lite"/>
    </source>
</evidence>
<dbReference type="PaxDb" id="5141-EFNCRP00000003721"/>